<evidence type="ECO:0000313" key="1">
    <source>
        <dbReference type="EMBL" id="RDY07101.1"/>
    </source>
</evidence>
<evidence type="ECO:0000313" key="2">
    <source>
        <dbReference type="Proteomes" id="UP000257109"/>
    </source>
</evidence>
<dbReference type="EMBL" id="QJKJ01001548">
    <property type="protein sequence ID" value="RDY07101.1"/>
    <property type="molecule type" value="Genomic_DNA"/>
</dbReference>
<organism evidence="1 2">
    <name type="scientific">Mucuna pruriens</name>
    <name type="common">Velvet bean</name>
    <name type="synonym">Dolichos pruriens</name>
    <dbReference type="NCBI Taxonomy" id="157652"/>
    <lineage>
        <taxon>Eukaryota</taxon>
        <taxon>Viridiplantae</taxon>
        <taxon>Streptophyta</taxon>
        <taxon>Embryophyta</taxon>
        <taxon>Tracheophyta</taxon>
        <taxon>Spermatophyta</taxon>
        <taxon>Magnoliopsida</taxon>
        <taxon>eudicotyledons</taxon>
        <taxon>Gunneridae</taxon>
        <taxon>Pentapetalae</taxon>
        <taxon>rosids</taxon>
        <taxon>fabids</taxon>
        <taxon>Fabales</taxon>
        <taxon>Fabaceae</taxon>
        <taxon>Papilionoideae</taxon>
        <taxon>50 kb inversion clade</taxon>
        <taxon>NPAAA clade</taxon>
        <taxon>indigoferoid/millettioid clade</taxon>
        <taxon>Phaseoleae</taxon>
        <taxon>Mucuna</taxon>
    </lineage>
</organism>
<proteinExistence type="predicted"/>
<dbReference type="Proteomes" id="UP000257109">
    <property type="component" value="Unassembled WGS sequence"/>
</dbReference>
<accession>A0A371HWD2</accession>
<comment type="caution">
    <text evidence="1">The sequence shown here is derived from an EMBL/GenBank/DDBJ whole genome shotgun (WGS) entry which is preliminary data.</text>
</comment>
<name>A0A371HWD2_MUCPR</name>
<feature type="non-terminal residue" evidence="1">
    <location>
        <position position="1"/>
    </location>
</feature>
<protein>
    <submittedName>
        <fullName evidence="1">Uncharacterized protein</fullName>
    </submittedName>
</protein>
<reference evidence="1" key="1">
    <citation type="submission" date="2018-05" db="EMBL/GenBank/DDBJ databases">
        <title>Draft genome of Mucuna pruriens seed.</title>
        <authorList>
            <person name="Nnadi N.E."/>
            <person name="Vos R."/>
            <person name="Hasami M.H."/>
            <person name="Devisetty U.K."/>
            <person name="Aguiy J.C."/>
        </authorList>
    </citation>
    <scope>NUCLEOTIDE SEQUENCE [LARGE SCALE GENOMIC DNA]</scope>
    <source>
        <strain evidence="1">JCA_2017</strain>
    </source>
</reference>
<dbReference type="AlphaFoldDB" id="A0A371HWD2"/>
<gene>
    <name evidence="1" type="ORF">CR513_08828</name>
</gene>
<dbReference type="OrthoDB" id="10522134at2759"/>
<sequence>MTHNASIFKELNEFYFSKVTIGNGENLRCTIFDLFGCELMLIKMRNRSFSLQWKKKVILD</sequence>
<feature type="non-terminal residue" evidence="1">
    <location>
        <position position="60"/>
    </location>
</feature>
<keyword evidence="2" id="KW-1185">Reference proteome</keyword>